<dbReference type="AlphaFoldDB" id="A0A5N1JS22"/>
<sequence>MSKEKFETSKETGVHHQLGLLTGEWEGMTKTWFEADQLADESSMQGTIRPVLDGRFILHEYQGSLSGEPFEGIAIYGYDLGSGKFQSAWVDSFHMGTAIMFSQAEKTGSTVNVLGGYGAEGQQWGWRTEIEGINPDQIVITAYNISPEGEEAKATETMYFRKK</sequence>
<keyword evidence="2" id="KW-1185">Reference proteome</keyword>
<dbReference type="Proteomes" id="UP000326344">
    <property type="component" value="Unassembled WGS sequence"/>
</dbReference>
<comment type="caution">
    <text evidence="1">The sequence shown here is derived from an EMBL/GenBank/DDBJ whole genome shotgun (WGS) entry which is preliminary data.</text>
</comment>
<organism evidence="1 2">
    <name type="scientific">Larkinella humicola</name>
    <dbReference type="NCBI Taxonomy" id="2607654"/>
    <lineage>
        <taxon>Bacteria</taxon>
        <taxon>Pseudomonadati</taxon>
        <taxon>Bacteroidota</taxon>
        <taxon>Cytophagia</taxon>
        <taxon>Cytophagales</taxon>
        <taxon>Spirosomataceae</taxon>
        <taxon>Larkinella</taxon>
    </lineage>
</organism>
<dbReference type="EMBL" id="VTWS01000001">
    <property type="protein sequence ID" value="KAA9357112.1"/>
    <property type="molecule type" value="Genomic_DNA"/>
</dbReference>
<accession>A0A5N1JS22</accession>
<reference evidence="1 2" key="1">
    <citation type="submission" date="2019-09" db="EMBL/GenBank/DDBJ databases">
        <title>Genome Sequence of Larkinella sp MA1.</title>
        <authorList>
            <person name="Srinivasan S."/>
        </authorList>
    </citation>
    <scope>NUCLEOTIDE SEQUENCE [LARGE SCALE GENOMIC DNA]</scope>
    <source>
        <strain evidence="1 2">MA1</strain>
    </source>
</reference>
<name>A0A5N1JS22_9BACT</name>
<proteinExistence type="predicted"/>
<dbReference type="RefSeq" id="WP_150875192.1">
    <property type="nucleotide sequence ID" value="NZ_VTWS01000001.1"/>
</dbReference>
<evidence type="ECO:0000313" key="1">
    <source>
        <dbReference type="EMBL" id="KAA9357112.1"/>
    </source>
</evidence>
<dbReference type="Pfam" id="PF07617">
    <property type="entry name" value="DUF1579"/>
    <property type="match status" value="1"/>
</dbReference>
<evidence type="ECO:0000313" key="2">
    <source>
        <dbReference type="Proteomes" id="UP000326344"/>
    </source>
</evidence>
<protein>
    <submittedName>
        <fullName evidence="1">DUF1579 domain-containing protein</fullName>
    </submittedName>
</protein>
<dbReference type="InterPro" id="IPR011473">
    <property type="entry name" value="DUF1579"/>
</dbReference>
<gene>
    <name evidence="1" type="ORF">F0P93_05095</name>
</gene>